<dbReference type="FunFam" id="2.20.25.10:FF:000002">
    <property type="entry name" value="UPF0434 protein YcaR"/>
    <property type="match status" value="1"/>
</dbReference>
<dbReference type="InterPro" id="IPR005651">
    <property type="entry name" value="Trm112-like"/>
</dbReference>
<dbReference type="HAMAP" id="MF_01187">
    <property type="entry name" value="UPF0434"/>
    <property type="match status" value="1"/>
</dbReference>
<dbReference type="GO" id="GO:0005829">
    <property type="term" value="C:cytosol"/>
    <property type="evidence" value="ECO:0007669"/>
    <property type="project" value="TreeGrafter"/>
</dbReference>
<proteinExistence type="inferred from homology"/>
<dbReference type="Proteomes" id="UP000198762">
    <property type="component" value="Unassembled WGS sequence"/>
</dbReference>
<evidence type="ECO:0000313" key="2">
    <source>
        <dbReference type="EMBL" id="SET67416.1"/>
    </source>
</evidence>
<reference evidence="3" key="1">
    <citation type="submission" date="2016-10" db="EMBL/GenBank/DDBJ databases">
        <authorList>
            <person name="Varghese N."/>
            <person name="Submissions S."/>
        </authorList>
    </citation>
    <scope>NUCLEOTIDE SEQUENCE [LARGE SCALE GENOMIC DNA]</scope>
    <source>
        <strain evidence="3">CGMCC 1.6489</strain>
    </source>
</reference>
<dbReference type="SUPFAM" id="SSF158997">
    <property type="entry name" value="Trm112p-like"/>
    <property type="match status" value="1"/>
</dbReference>
<dbReference type="STRING" id="430453.SAMN04487962_11653"/>
<evidence type="ECO:0000256" key="1">
    <source>
        <dbReference type="HAMAP-Rule" id="MF_01187"/>
    </source>
</evidence>
<organism evidence="2 3">
    <name type="scientific">Marinobacter segnicrescens</name>
    <dbReference type="NCBI Taxonomy" id="430453"/>
    <lineage>
        <taxon>Bacteria</taxon>
        <taxon>Pseudomonadati</taxon>
        <taxon>Pseudomonadota</taxon>
        <taxon>Gammaproteobacteria</taxon>
        <taxon>Pseudomonadales</taxon>
        <taxon>Marinobacteraceae</taxon>
        <taxon>Marinobacter</taxon>
    </lineage>
</organism>
<dbReference type="PANTHER" id="PTHR33505">
    <property type="entry name" value="ZGC:162634"/>
    <property type="match status" value="1"/>
</dbReference>
<dbReference type="RefSeq" id="WP_091853590.1">
    <property type="nucleotide sequence ID" value="NZ_FOHZ01000016.1"/>
</dbReference>
<protein>
    <recommendedName>
        <fullName evidence="1">UPF0434 protein SAMN04487962_11653</fullName>
    </recommendedName>
</protein>
<keyword evidence="3" id="KW-1185">Reference proteome</keyword>
<comment type="similarity">
    <text evidence="1">Belongs to the UPF0434 family.</text>
</comment>
<dbReference type="EMBL" id="FOHZ01000016">
    <property type="protein sequence ID" value="SET67416.1"/>
    <property type="molecule type" value="Genomic_DNA"/>
</dbReference>
<gene>
    <name evidence="2" type="ORF">SAMN04487962_11653</name>
</gene>
<dbReference type="Gene3D" id="2.20.25.10">
    <property type="match status" value="1"/>
</dbReference>
<evidence type="ECO:0000313" key="3">
    <source>
        <dbReference type="Proteomes" id="UP000198762"/>
    </source>
</evidence>
<accession>A0A1I0G9J2</accession>
<dbReference type="AlphaFoldDB" id="A0A1I0G9J2"/>
<sequence>MDKKLIAMLACPVCKGDLKLDRERNEMVCYADGMAFPIREGIPVMLASEARTLSAEERVDRSLG</sequence>
<name>A0A1I0G9J2_9GAMM</name>
<dbReference type="PANTHER" id="PTHR33505:SF4">
    <property type="entry name" value="PROTEIN PREY, MITOCHONDRIAL"/>
    <property type="match status" value="1"/>
</dbReference>
<dbReference type="OrthoDB" id="9812205at2"/>
<dbReference type="Pfam" id="PF03966">
    <property type="entry name" value="Trm112p"/>
    <property type="match status" value="1"/>
</dbReference>